<dbReference type="GO" id="GO:0006357">
    <property type="term" value="P:regulation of transcription by RNA polymerase II"/>
    <property type="evidence" value="ECO:0007669"/>
    <property type="project" value="TreeGrafter"/>
</dbReference>
<dbReference type="Proteomes" id="UP001154329">
    <property type="component" value="Chromosome 4"/>
</dbReference>
<feature type="domain" description="MADF" evidence="1">
    <location>
        <begin position="81"/>
        <end position="172"/>
    </location>
</feature>
<dbReference type="PANTHER" id="PTHR12243">
    <property type="entry name" value="MADF DOMAIN TRANSCRIPTION FACTOR"/>
    <property type="match status" value="1"/>
</dbReference>
<name>A0A9P0JL20_APHGO</name>
<dbReference type="PROSITE" id="PS51029">
    <property type="entry name" value="MADF"/>
    <property type="match status" value="1"/>
</dbReference>
<dbReference type="GO" id="GO:0005667">
    <property type="term" value="C:transcription regulator complex"/>
    <property type="evidence" value="ECO:0007669"/>
    <property type="project" value="TreeGrafter"/>
</dbReference>
<dbReference type="InterPro" id="IPR039353">
    <property type="entry name" value="TF_Adf1"/>
</dbReference>
<protein>
    <recommendedName>
        <fullName evidence="1">MADF domain-containing protein</fullName>
    </recommendedName>
</protein>
<dbReference type="GO" id="GO:0005634">
    <property type="term" value="C:nucleus"/>
    <property type="evidence" value="ECO:0007669"/>
    <property type="project" value="TreeGrafter"/>
</dbReference>
<organism evidence="2 3">
    <name type="scientific">Aphis gossypii</name>
    <name type="common">Cotton aphid</name>
    <dbReference type="NCBI Taxonomy" id="80765"/>
    <lineage>
        <taxon>Eukaryota</taxon>
        <taxon>Metazoa</taxon>
        <taxon>Ecdysozoa</taxon>
        <taxon>Arthropoda</taxon>
        <taxon>Hexapoda</taxon>
        <taxon>Insecta</taxon>
        <taxon>Pterygota</taxon>
        <taxon>Neoptera</taxon>
        <taxon>Paraneoptera</taxon>
        <taxon>Hemiptera</taxon>
        <taxon>Sternorrhyncha</taxon>
        <taxon>Aphidomorpha</taxon>
        <taxon>Aphidoidea</taxon>
        <taxon>Aphididae</taxon>
        <taxon>Aphidini</taxon>
        <taxon>Aphis</taxon>
        <taxon>Aphis</taxon>
    </lineage>
</organism>
<accession>A0A9P0JL20</accession>
<evidence type="ECO:0000313" key="2">
    <source>
        <dbReference type="EMBL" id="CAH1738230.1"/>
    </source>
</evidence>
<reference evidence="2" key="1">
    <citation type="submission" date="2022-02" db="EMBL/GenBank/DDBJ databases">
        <authorList>
            <person name="King R."/>
        </authorList>
    </citation>
    <scope>NUCLEOTIDE SEQUENCE</scope>
</reference>
<dbReference type="InterPro" id="IPR006578">
    <property type="entry name" value="MADF-dom"/>
</dbReference>
<evidence type="ECO:0000259" key="1">
    <source>
        <dbReference type="PROSITE" id="PS51029"/>
    </source>
</evidence>
<dbReference type="Pfam" id="PF10545">
    <property type="entry name" value="MADF_DNA_bdg"/>
    <property type="match status" value="1"/>
</dbReference>
<proteinExistence type="predicted"/>
<dbReference type="PANTHER" id="PTHR12243:SF67">
    <property type="entry name" value="COREPRESSOR OF PANGOLIN, ISOFORM A-RELATED"/>
    <property type="match status" value="1"/>
</dbReference>
<dbReference type="EMBL" id="OU899037">
    <property type="protein sequence ID" value="CAH1738230.1"/>
    <property type="molecule type" value="Genomic_DNA"/>
</dbReference>
<dbReference type="SMART" id="SM00595">
    <property type="entry name" value="MADF"/>
    <property type="match status" value="1"/>
</dbReference>
<dbReference type="AlphaFoldDB" id="A0A9P0JL20"/>
<sequence length="275" mass="32031">MAVPLPCVQVGKCEKCLNYYPAKSIHQCMLVTVKEQKHLRKILPAECKEKNTSQINLNNNDNDQIIVKNKDTINDYSSTSCLISAIKSRRPLFDHTMPLSNRCESIKNKLWNEVHDKLQGQFTIDELKKKWKYLKEKYVRERQKQKKNGFKVAKKSKWLHYTQLSFLEEVVTQFHDKKIISNLDLNLDNCSEDSPQNLTAKDQNRKEKNDHNFQRLNGHKIARHSSLAELIDEPYDSDVAFGKYLVSLMKDLPISKRKKLQSQIITTVISAQDLD</sequence>
<keyword evidence="3" id="KW-1185">Reference proteome</keyword>
<reference evidence="2" key="2">
    <citation type="submission" date="2022-10" db="EMBL/GenBank/DDBJ databases">
        <authorList>
            <consortium name="ENA_rothamsted_submissions"/>
            <consortium name="culmorum"/>
            <person name="King R."/>
        </authorList>
    </citation>
    <scope>NUCLEOTIDE SEQUENCE</scope>
</reference>
<gene>
    <name evidence="2" type="ORF">APHIGO_LOCUS11616</name>
</gene>
<evidence type="ECO:0000313" key="3">
    <source>
        <dbReference type="Proteomes" id="UP001154329"/>
    </source>
</evidence>